<dbReference type="GO" id="GO:0005524">
    <property type="term" value="F:ATP binding"/>
    <property type="evidence" value="ECO:0007669"/>
    <property type="project" value="UniProtKB-KW"/>
</dbReference>
<comment type="similarity">
    <text evidence="1">Belongs to the pyridoxine kinase family.</text>
</comment>
<organism evidence="9 10">
    <name type="scientific">Sphaceloma murrayae</name>
    <dbReference type="NCBI Taxonomy" id="2082308"/>
    <lineage>
        <taxon>Eukaryota</taxon>
        <taxon>Fungi</taxon>
        <taxon>Dikarya</taxon>
        <taxon>Ascomycota</taxon>
        <taxon>Pezizomycotina</taxon>
        <taxon>Dothideomycetes</taxon>
        <taxon>Dothideomycetidae</taxon>
        <taxon>Myriangiales</taxon>
        <taxon>Elsinoaceae</taxon>
        <taxon>Sphaceloma</taxon>
    </lineage>
</organism>
<feature type="domain" description="Pyridoxamine kinase/Phosphomethylpyrimidine kinase" evidence="8">
    <location>
        <begin position="112"/>
        <end position="243"/>
    </location>
</feature>
<evidence type="ECO:0000256" key="2">
    <source>
        <dbReference type="ARBA" id="ARBA00012104"/>
    </source>
</evidence>
<gene>
    <name evidence="9" type="ORF">CAC42_5871</name>
</gene>
<proteinExistence type="inferred from homology"/>
<reference evidence="9 10" key="1">
    <citation type="submission" date="2017-06" db="EMBL/GenBank/DDBJ databases">
        <title>Draft genome sequence of a variant of Elsinoe murrayae.</title>
        <authorList>
            <person name="Cheng Q."/>
        </authorList>
    </citation>
    <scope>NUCLEOTIDE SEQUENCE [LARGE SCALE GENOMIC DNA]</scope>
    <source>
        <strain evidence="9 10">CQ-2017a</strain>
    </source>
</reference>
<dbReference type="GO" id="GO:0009443">
    <property type="term" value="P:pyridoxal 5'-phosphate salvage"/>
    <property type="evidence" value="ECO:0007669"/>
    <property type="project" value="InterPro"/>
</dbReference>
<evidence type="ECO:0000313" key="10">
    <source>
        <dbReference type="Proteomes" id="UP000243797"/>
    </source>
</evidence>
<dbReference type="FunCoup" id="A0A2K1QZF3">
    <property type="interactions" value="371"/>
</dbReference>
<dbReference type="PANTHER" id="PTHR10534">
    <property type="entry name" value="PYRIDOXAL KINASE"/>
    <property type="match status" value="1"/>
</dbReference>
<dbReference type="GO" id="GO:0005829">
    <property type="term" value="C:cytosol"/>
    <property type="evidence" value="ECO:0007669"/>
    <property type="project" value="TreeGrafter"/>
</dbReference>
<name>A0A2K1QZF3_9PEZI</name>
<keyword evidence="10" id="KW-1185">Reference proteome</keyword>
<comment type="caution">
    <text evidence="9">The sequence shown here is derived from an EMBL/GenBank/DDBJ whole genome shotgun (WGS) entry which is preliminary data.</text>
</comment>
<dbReference type="SUPFAM" id="SSF53613">
    <property type="entry name" value="Ribokinase-like"/>
    <property type="match status" value="1"/>
</dbReference>
<accession>A0A2K1QZF3</accession>
<dbReference type="NCBIfam" id="TIGR00687">
    <property type="entry name" value="pyridox_kin"/>
    <property type="match status" value="1"/>
</dbReference>
<dbReference type="InParanoid" id="A0A2K1QZF3"/>
<feature type="coiled-coil region" evidence="7">
    <location>
        <begin position="281"/>
        <end position="308"/>
    </location>
</feature>
<evidence type="ECO:0000256" key="6">
    <source>
        <dbReference type="ARBA" id="ARBA00022840"/>
    </source>
</evidence>
<evidence type="ECO:0000256" key="4">
    <source>
        <dbReference type="ARBA" id="ARBA00022741"/>
    </source>
</evidence>
<keyword evidence="7" id="KW-0175">Coiled coil</keyword>
<dbReference type="InterPro" id="IPR013749">
    <property type="entry name" value="PM/HMP-P_kinase-1"/>
</dbReference>
<dbReference type="STRING" id="2082308.A0A2K1QZF3"/>
<keyword evidence="3" id="KW-0808">Transferase</keyword>
<dbReference type="Gene3D" id="3.40.1190.20">
    <property type="match status" value="1"/>
</dbReference>
<dbReference type="EC" id="2.7.1.35" evidence="2"/>
<sequence>MADIPDTHVLAIASHVTYGYVGNTMATFVMQSLGCEVSAINTVNFSNHTAYRQVKGRKTPWEEVAELYEGLKDSGLNDFDMMLSGYCPSAEVVGQVGRIAREKKLAGATRPGSFFWVLDPVMGDNGKIYVQEDTVPAYKGLLKDADLILPNQFEAELLSGVQITDEESLAKAVQVLHLTHRVPHIIITSVRFGEEASHLSVIGSSARSDMSPRLFKLTAEALPVFFSGTGDMFAALMVARLREACNKADLLKTSSWQSPDDVDATDLPLAKAAETVLSSMHAVLEKTMKAREEEVKKMEQEVQGHESGEKKKHLRLTKAAEVRVVKNVKDLISPQAAEKFEVVPMGYETTIAREPQPDELGVVKAGLGDAS</sequence>
<dbReference type="OrthoDB" id="2104723at2759"/>
<evidence type="ECO:0000256" key="5">
    <source>
        <dbReference type="ARBA" id="ARBA00022777"/>
    </source>
</evidence>
<evidence type="ECO:0000256" key="3">
    <source>
        <dbReference type="ARBA" id="ARBA00022679"/>
    </source>
</evidence>
<protein>
    <recommendedName>
        <fullName evidence="2">pyridoxal kinase</fullName>
        <ecNumber evidence="2">2.7.1.35</ecNumber>
    </recommendedName>
</protein>
<dbReference type="Proteomes" id="UP000243797">
    <property type="component" value="Unassembled WGS sequence"/>
</dbReference>
<dbReference type="InterPro" id="IPR029056">
    <property type="entry name" value="Ribokinase-like"/>
</dbReference>
<keyword evidence="4" id="KW-0547">Nucleotide-binding</keyword>
<dbReference type="InterPro" id="IPR004625">
    <property type="entry name" value="PyrdxlKinase"/>
</dbReference>
<evidence type="ECO:0000256" key="7">
    <source>
        <dbReference type="SAM" id="Coils"/>
    </source>
</evidence>
<keyword evidence="5 9" id="KW-0418">Kinase</keyword>
<evidence type="ECO:0000256" key="1">
    <source>
        <dbReference type="ARBA" id="ARBA00008805"/>
    </source>
</evidence>
<dbReference type="Pfam" id="PF08543">
    <property type="entry name" value="Phos_pyr_kin"/>
    <property type="match status" value="1"/>
</dbReference>
<evidence type="ECO:0000259" key="8">
    <source>
        <dbReference type="Pfam" id="PF08543"/>
    </source>
</evidence>
<dbReference type="EMBL" id="NKHZ01000025">
    <property type="protein sequence ID" value="PNS20421.1"/>
    <property type="molecule type" value="Genomic_DNA"/>
</dbReference>
<evidence type="ECO:0000313" key="9">
    <source>
        <dbReference type="EMBL" id="PNS20421.1"/>
    </source>
</evidence>
<dbReference type="CDD" id="cd01173">
    <property type="entry name" value="pyridoxal_pyridoxamine_kinase"/>
    <property type="match status" value="1"/>
</dbReference>
<keyword evidence="6" id="KW-0067">ATP-binding</keyword>
<dbReference type="AlphaFoldDB" id="A0A2K1QZF3"/>
<dbReference type="PANTHER" id="PTHR10534:SF2">
    <property type="entry name" value="PYRIDOXAL KINASE"/>
    <property type="match status" value="1"/>
</dbReference>
<dbReference type="GO" id="GO:0008478">
    <property type="term" value="F:pyridoxal kinase activity"/>
    <property type="evidence" value="ECO:0007669"/>
    <property type="project" value="UniProtKB-EC"/>
</dbReference>